<organism evidence="10 11">
    <name type="scientific">Parambassis ranga</name>
    <name type="common">Indian glassy fish</name>
    <dbReference type="NCBI Taxonomy" id="210632"/>
    <lineage>
        <taxon>Eukaryota</taxon>
        <taxon>Metazoa</taxon>
        <taxon>Chordata</taxon>
        <taxon>Craniata</taxon>
        <taxon>Vertebrata</taxon>
        <taxon>Euteleostomi</taxon>
        <taxon>Actinopterygii</taxon>
        <taxon>Neopterygii</taxon>
        <taxon>Teleostei</taxon>
        <taxon>Neoteleostei</taxon>
        <taxon>Acanthomorphata</taxon>
        <taxon>Ovalentaria</taxon>
        <taxon>Ambassidae</taxon>
        <taxon>Parambassis</taxon>
    </lineage>
</organism>
<dbReference type="Gene3D" id="2.60.40.10">
    <property type="entry name" value="Immunoglobulins"/>
    <property type="match status" value="1"/>
</dbReference>
<evidence type="ECO:0000313" key="11">
    <source>
        <dbReference type="RefSeq" id="XP_028261513.1"/>
    </source>
</evidence>
<evidence type="ECO:0000256" key="7">
    <source>
        <dbReference type="SAM" id="Phobius"/>
    </source>
</evidence>
<evidence type="ECO:0000256" key="1">
    <source>
        <dbReference type="ARBA" id="ARBA00004370"/>
    </source>
</evidence>
<protein>
    <submittedName>
        <fullName evidence="11">Butyrophilin-like protein 2</fullName>
    </submittedName>
</protein>
<dbReference type="PANTHER" id="PTHR24100">
    <property type="entry name" value="BUTYROPHILIN"/>
    <property type="match status" value="1"/>
</dbReference>
<evidence type="ECO:0000256" key="6">
    <source>
        <dbReference type="ARBA" id="ARBA00023319"/>
    </source>
</evidence>
<dbReference type="SMART" id="SM00408">
    <property type="entry name" value="IGc2"/>
    <property type="match status" value="1"/>
</dbReference>
<keyword evidence="7" id="KW-0812">Transmembrane</keyword>
<accession>A0A6P7I6T5</accession>
<dbReference type="InterPro" id="IPR050504">
    <property type="entry name" value="IgSF_BTN/MOG"/>
</dbReference>
<dbReference type="InterPro" id="IPR013783">
    <property type="entry name" value="Ig-like_fold"/>
</dbReference>
<dbReference type="GO" id="GO:0001817">
    <property type="term" value="P:regulation of cytokine production"/>
    <property type="evidence" value="ECO:0007669"/>
    <property type="project" value="TreeGrafter"/>
</dbReference>
<evidence type="ECO:0000259" key="9">
    <source>
        <dbReference type="PROSITE" id="PS50835"/>
    </source>
</evidence>
<feature type="signal peptide" evidence="8">
    <location>
        <begin position="1"/>
        <end position="28"/>
    </location>
</feature>
<evidence type="ECO:0000256" key="3">
    <source>
        <dbReference type="ARBA" id="ARBA00023136"/>
    </source>
</evidence>
<dbReference type="InterPro" id="IPR007110">
    <property type="entry name" value="Ig-like_dom"/>
</dbReference>
<dbReference type="GO" id="GO:0050852">
    <property type="term" value="P:T cell receptor signaling pathway"/>
    <property type="evidence" value="ECO:0007669"/>
    <property type="project" value="TreeGrafter"/>
</dbReference>
<evidence type="ECO:0000256" key="8">
    <source>
        <dbReference type="SAM" id="SignalP"/>
    </source>
</evidence>
<gene>
    <name evidence="11" type="primary">LOC114435765</name>
</gene>
<dbReference type="GO" id="GO:0050863">
    <property type="term" value="P:regulation of T cell activation"/>
    <property type="evidence" value="ECO:0007669"/>
    <property type="project" value="UniProtKB-ARBA"/>
</dbReference>
<reference evidence="11" key="1">
    <citation type="submission" date="2025-08" db="UniProtKB">
        <authorList>
            <consortium name="RefSeq"/>
        </authorList>
    </citation>
    <scope>IDENTIFICATION</scope>
</reference>
<feature type="chain" id="PRO_5027611773" evidence="8">
    <location>
        <begin position="29"/>
        <end position="229"/>
    </location>
</feature>
<dbReference type="OrthoDB" id="9898017at2759"/>
<feature type="transmembrane region" description="Helical" evidence="7">
    <location>
        <begin position="193"/>
        <end position="215"/>
    </location>
</feature>
<dbReference type="PANTHER" id="PTHR24100:SF151">
    <property type="entry name" value="ICOS LIGAND"/>
    <property type="match status" value="1"/>
</dbReference>
<dbReference type="InterPro" id="IPR003598">
    <property type="entry name" value="Ig_sub2"/>
</dbReference>
<dbReference type="FunFam" id="2.60.40.10:FF:000142">
    <property type="entry name" value="V-set domain-containing T-cell activation inhibitor 1"/>
    <property type="match status" value="1"/>
</dbReference>
<dbReference type="InterPro" id="IPR003599">
    <property type="entry name" value="Ig_sub"/>
</dbReference>
<name>A0A6P7I6T5_9TELE</name>
<comment type="subcellular location">
    <subcellularLocation>
        <location evidence="1">Membrane</location>
    </subcellularLocation>
</comment>
<keyword evidence="3 7" id="KW-0472">Membrane</keyword>
<dbReference type="InParanoid" id="A0A6P7I6T5"/>
<keyword evidence="10" id="KW-1185">Reference proteome</keyword>
<dbReference type="InterPro" id="IPR036179">
    <property type="entry name" value="Ig-like_dom_sf"/>
</dbReference>
<evidence type="ECO:0000313" key="10">
    <source>
        <dbReference type="Proteomes" id="UP000515145"/>
    </source>
</evidence>
<keyword evidence="5" id="KW-0325">Glycoprotein</keyword>
<dbReference type="PROSITE" id="PS50835">
    <property type="entry name" value="IG_LIKE"/>
    <property type="match status" value="1"/>
</dbReference>
<dbReference type="GeneID" id="114435765"/>
<dbReference type="GO" id="GO:0009897">
    <property type="term" value="C:external side of plasma membrane"/>
    <property type="evidence" value="ECO:0007669"/>
    <property type="project" value="TreeGrafter"/>
</dbReference>
<keyword evidence="4" id="KW-1015">Disulfide bond</keyword>
<evidence type="ECO:0000256" key="5">
    <source>
        <dbReference type="ARBA" id="ARBA00023180"/>
    </source>
</evidence>
<dbReference type="SMART" id="SM00409">
    <property type="entry name" value="IG"/>
    <property type="match status" value="1"/>
</dbReference>
<keyword evidence="6" id="KW-0393">Immunoglobulin domain</keyword>
<keyword evidence="7" id="KW-1133">Transmembrane helix</keyword>
<feature type="domain" description="Ig-like" evidence="9">
    <location>
        <begin position="36"/>
        <end position="150"/>
    </location>
</feature>
<dbReference type="InterPro" id="IPR013106">
    <property type="entry name" value="Ig_V-set"/>
</dbReference>
<dbReference type="SUPFAM" id="SSF48726">
    <property type="entry name" value="Immunoglobulin"/>
    <property type="match status" value="1"/>
</dbReference>
<dbReference type="Pfam" id="PF07686">
    <property type="entry name" value="V-set"/>
    <property type="match status" value="1"/>
</dbReference>
<proteinExistence type="predicted"/>
<dbReference type="AlphaFoldDB" id="A0A6P7I6T5"/>
<dbReference type="GO" id="GO:0005102">
    <property type="term" value="F:signaling receptor binding"/>
    <property type="evidence" value="ECO:0007669"/>
    <property type="project" value="TreeGrafter"/>
</dbReference>
<dbReference type="RefSeq" id="XP_028261513.1">
    <property type="nucleotide sequence ID" value="XM_028405712.1"/>
</dbReference>
<sequence length="229" mass="25502">MGSEDGFLSSALTLITFLLILIVTCVEAQYWIIGSPKTVTAAPGDDVILTCRVDPELNLAERTVEWLKPDLPPDPRDRLKGEEYVHQYRDAGEVLDLQMEAYRGRTMMFKDELKHGNISLKIFNVSEKDGGRYRCYIPKLKGWTQSSIVSLIIDRDLTKTGTTETTLFSTNLQTTGPKEDLNDLGGSSHRSRLIPLVVFLVLLVLGVGSGLYVFVSKLQKSEVSKVPPL</sequence>
<evidence type="ECO:0000256" key="2">
    <source>
        <dbReference type="ARBA" id="ARBA00022729"/>
    </source>
</evidence>
<dbReference type="GO" id="GO:1903037">
    <property type="term" value="P:regulation of leukocyte cell-cell adhesion"/>
    <property type="evidence" value="ECO:0007669"/>
    <property type="project" value="UniProtKB-ARBA"/>
</dbReference>
<keyword evidence="2 8" id="KW-0732">Signal</keyword>
<evidence type="ECO:0000256" key="4">
    <source>
        <dbReference type="ARBA" id="ARBA00023157"/>
    </source>
</evidence>
<dbReference type="Proteomes" id="UP000515145">
    <property type="component" value="Chromosome 5"/>
</dbReference>